<feature type="domain" description="Thioredoxin" evidence="1">
    <location>
        <begin position="6"/>
        <end position="96"/>
    </location>
</feature>
<organism evidence="2 3">
    <name type="scientific">Paenibacillus albus</name>
    <dbReference type="NCBI Taxonomy" id="2495582"/>
    <lineage>
        <taxon>Bacteria</taxon>
        <taxon>Bacillati</taxon>
        <taxon>Bacillota</taxon>
        <taxon>Bacilli</taxon>
        <taxon>Bacillales</taxon>
        <taxon>Paenibacillaceae</taxon>
        <taxon>Paenibacillus</taxon>
    </lineage>
</organism>
<dbReference type="KEGG" id="palb:EJC50_05975"/>
<dbReference type="EMBL" id="CP034437">
    <property type="protein sequence ID" value="AZN39262.1"/>
    <property type="molecule type" value="Genomic_DNA"/>
</dbReference>
<dbReference type="Proteomes" id="UP000272528">
    <property type="component" value="Chromosome"/>
</dbReference>
<dbReference type="InterPro" id="IPR036249">
    <property type="entry name" value="Thioredoxin-like_sf"/>
</dbReference>
<gene>
    <name evidence="2" type="ORF">EJC50_05975</name>
</gene>
<keyword evidence="3" id="KW-1185">Reference proteome</keyword>
<evidence type="ECO:0000313" key="2">
    <source>
        <dbReference type="EMBL" id="AZN39262.1"/>
    </source>
</evidence>
<evidence type="ECO:0000313" key="3">
    <source>
        <dbReference type="Proteomes" id="UP000272528"/>
    </source>
</evidence>
<dbReference type="Gene3D" id="3.40.30.10">
    <property type="entry name" value="Glutaredoxin"/>
    <property type="match status" value="1"/>
</dbReference>
<accession>A0A3S9A0P6</accession>
<evidence type="ECO:0000259" key="1">
    <source>
        <dbReference type="Pfam" id="PF00085"/>
    </source>
</evidence>
<dbReference type="SUPFAM" id="SSF52833">
    <property type="entry name" value="Thioredoxin-like"/>
    <property type="match status" value="1"/>
</dbReference>
<sequence length="102" mass="11467">MVMKEITEQQWLQRDIAPKGKEAVFFFTPLCGTCKVGLRMLEVAEAAGISTSVFLININFAPVLREKWKVASVPCLVLTQAGEPVQMEYAMQSVDTLYRLLK</sequence>
<name>A0A3S9A0P6_9BACL</name>
<proteinExistence type="predicted"/>
<protein>
    <submittedName>
        <fullName evidence="2">Thioredoxin</fullName>
    </submittedName>
</protein>
<reference evidence="3" key="1">
    <citation type="submission" date="2018-12" db="EMBL/GenBank/DDBJ databases">
        <title>Genome sequence of Peanibacillus sp.</title>
        <authorList>
            <person name="Subramani G."/>
            <person name="Srinivasan S."/>
            <person name="Kim M.K."/>
        </authorList>
    </citation>
    <scope>NUCLEOTIDE SEQUENCE [LARGE SCALE GENOMIC DNA]</scope>
    <source>
        <strain evidence="3">18JY67-1</strain>
    </source>
</reference>
<dbReference type="InterPro" id="IPR013766">
    <property type="entry name" value="Thioredoxin_domain"/>
</dbReference>
<dbReference type="AlphaFoldDB" id="A0A3S9A0P6"/>
<dbReference type="OrthoDB" id="5784238at2"/>
<dbReference type="CDD" id="cd02947">
    <property type="entry name" value="TRX_family"/>
    <property type="match status" value="1"/>
</dbReference>
<dbReference type="Pfam" id="PF00085">
    <property type="entry name" value="Thioredoxin"/>
    <property type="match status" value="1"/>
</dbReference>